<evidence type="ECO:0008006" key="11">
    <source>
        <dbReference type="Google" id="ProtNLM"/>
    </source>
</evidence>
<comment type="cofactor">
    <cofactor evidence="1">
        <name>heme</name>
        <dbReference type="ChEBI" id="CHEBI:30413"/>
    </cofactor>
</comment>
<dbReference type="EMBL" id="JAQQWE010000007">
    <property type="protein sequence ID" value="KAK7946090.1"/>
    <property type="molecule type" value="Genomic_DNA"/>
</dbReference>
<dbReference type="RefSeq" id="XP_066696124.1">
    <property type="nucleotide sequence ID" value="XM_066846633.1"/>
</dbReference>
<proteinExistence type="inferred from homology"/>
<name>A0ABR1Q291_9PEZI</name>
<evidence type="ECO:0000256" key="7">
    <source>
        <dbReference type="ARBA" id="ARBA00023033"/>
    </source>
</evidence>
<dbReference type="PANTHER" id="PTHR46206">
    <property type="entry name" value="CYTOCHROME P450"/>
    <property type="match status" value="1"/>
</dbReference>
<dbReference type="InterPro" id="IPR001128">
    <property type="entry name" value="Cyt_P450"/>
</dbReference>
<dbReference type="SUPFAM" id="SSF48264">
    <property type="entry name" value="Cytochrome P450"/>
    <property type="match status" value="1"/>
</dbReference>
<gene>
    <name evidence="9" type="ORF">PG986_010411</name>
</gene>
<keyword evidence="10" id="KW-1185">Reference proteome</keyword>
<evidence type="ECO:0000256" key="1">
    <source>
        <dbReference type="ARBA" id="ARBA00001971"/>
    </source>
</evidence>
<evidence type="ECO:0000313" key="9">
    <source>
        <dbReference type="EMBL" id="KAK7946090.1"/>
    </source>
</evidence>
<evidence type="ECO:0000256" key="2">
    <source>
        <dbReference type="ARBA" id="ARBA00010617"/>
    </source>
</evidence>
<keyword evidence="3 8" id="KW-0349">Heme</keyword>
<dbReference type="InterPro" id="IPR002403">
    <property type="entry name" value="Cyt_P450_E_grp-IV"/>
</dbReference>
<dbReference type="GeneID" id="92079695"/>
<dbReference type="InterPro" id="IPR036396">
    <property type="entry name" value="Cyt_P450_sf"/>
</dbReference>
<dbReference type="Gene3D" id="1.10.630.10">
    <property type="entry name" value="Cytochrome P450"/>
    <property type="match status" value="1"/>
</dbReference>
<organism evidence="9 10">
    <name type="scientific">Apiospora aurea</name>
    <dbReference type="NCBI Taxonomy" id="335848"/>
    <lineage>
        <taxon>Eukaryota</taxon>
        <taxon>Fungi</taxon>
        <taxon>Dikarya</taxon>
        <taxon>Ascomycota</taxon>
        <taxon>Pezizomycotina</taxon>
        <taxon>Sordariomycetes</taxon>
        <taxon>Xylariomycetidae</taxon>
        <taxon>Amphisphaeriales</taxon>
        <taxon>Apiosporaceae</taxon>
        <taxon>Apiospora</taxon>
    </lineage>
</organism>
<dbReference type="Pfam" id="PF00067">
    <property type="entry name" value="p450"/>
    <property type="match status" value="1"/>
</dbReference>
<comment type="similarity">
    <text evidence="2 8">Belongs to the cytochrome P450 family.</text>
</comment>
<accession>A0ABR1Q291</accession>
<evidence type="ECO:0000256" key="5">
    <source>
        <dbReference type="ARBA" id="ARBA00023002"/>
    </source>
</evidence>
<dbReference type="Proteomes" id="UP001391051">
    <property type="component" value="Unassembled WGS sequence"/>
</dbReference>
<evidence type="ECO:0000313" key="10">
    <source>
        <dbReference type="Proteomes" id="UP001391051"/>
    </source>
</evidence>
<comment type="caution">
    <text evidence="9">The sequence shown here is derived from an EMBL/GenBank/DDBJ whole genome shotgun (WGS) entry which is preliminary data.</text>
</comment>
<evidence type="ECO:0000256" key="8">
    <source>
        <dbReference type="RuleBase" id="RU000461"/>
    </source>
</evidence>
<evidence type="ECO:0000256" key="4">
    <source>
        <dbReference type="ARBA" id="ARBA00022723"/>
    </source>
</evidence>
<dbReference type="PANTHER" id="PTHR46206:SF1">
    <property type="entry name" value="P450, PUTATIVE (EUROFUNG)-RELATED"/>
    <property type="match status" value="1"/>
</dbReference>
<evidence type="ECO:0000256" key="3">
    <source>
        <dbReference type="ARBA" id="ARBA00022617"/>
    </source>
</evidence>
<keyword evidence="4 8" id="KW-0479">Metal-binding</keyword>
<protein>
    <recommendedName>
        <fullName evidence="11">Cytochrome P450</fullName>
    </recommendedName>
</protein>
<sequence>MESNTLLLVSGAILFTLAILKLQRNRLDTDQLTSAPNVGTRSNQFFAHTRAAFRSITATASTVYEGYNRFCKAGGSPFSIPNLGNGSITVLPPSQFDILHQTESDIKAFPIQMEVMQPRYLMGDHDEMLFKNAIQFDVVRKYMNKDVGYFAAGTADELDNVFRNRFRYPSGSAVTADVWDTCLQIIGRTANRAIIGLPLCRNEVLLEQSTKYANAVFQGASLISSFPAYLRPIVGPVIGLAAKGYSKRCKRIMVPYVDERLQEWRAGSGTENPNDAIQWIIERSAKGDPSDLEPNIIAQRLLILQLVSIYTTTYALSNILVNLYSSESKDDFIAGLRSECDRVAAGHNGLSSKEAIDQLYRLDSTVRESLRISPFSVIAPLRIVGSPGGIDLGNGIHLPRGARLGVPFQALHHDAEFYPNPLQFDAFRYSREFEGSGVTNRQATEQETCVTASKTFVTFGYGRHLCPGRWYTSQTLKQALAYLIQNYDVEFEGHRKQPRSLLNIILPPLGARINIRQRVSAVQ</sequence>
<dbReference type="PROSITE" id="PS00086">
    <property type="entry name" value="CYTOCHROME_P450"/>
    <property type="match status" value="1"/>
</dbReference>
<dbReference type="PRINTS" id="PR00465">
    <property type="entry name" value="EP450IV"/>
</dbReference>
<keyword evidence="5 8" id="KW-0560">Oxidoreductase</keyword>
<reference evidence="9 10" key="1">
    <citation type="submission" date="2023-01" db="EMBL/GenBank/DDBJ databases">
        <title>Analysis of 21 Apiospora genomes using comparative genomics revels a genus with tremendous synthesis potential of carbohydrate active enzymes and secondary metabolites.</title>
        <authorList>
            <person name="Sorensen T."/>
        </authorList>
    </citation>
    <scope>NUCLEOTIDE SEQUENCE [LARGE SCALE GENOMIC DNA]</scope>
    <source>
        <strain evidence="9 10">CBS 24483</strain>
    </source>
</reference>
<dbReference type="CDD" id="cd11041">
    <property type="entry name" value="CYP503A1-like"/>
    <property type="match status" value="1"/>
</dbReference>
<keyword evidence="6 8" id="KW-0408">Iron</keyword>
<keyword evidence="7 8" id="KW-0503">Monooxygenase</keyword>
<dbReference type="InterPro" id="IPR017972">
    <property type="entry name" value="Cyt_P450_CS"/>
</dbReference>
<evidence type="ECO:0000256" key="6">
    <source>
        <dbReference type="ARBA" id="ARBA00023004"/>
    </source>
</evidence>